<keyword evidence="2" id="KW-1185">Reference proteome</keyword>
<name>A0A0P1IT83_9RHOB</name>
<protein>
    <submittedName>
        <fullName evidence="1">Uncharacterized protein</fullName>
    </submittedName>
</protein>
<dbReference type="Proteomes" id="UP000051184">
    <property type="component" value="Unassembled WGS sequence"/>
</dbReference>
<sequence length="58" mass="6934">MGKEKEKKVSKKDAQLILRLNKEQRDAFVDTCRELDTSAAREIRRFIKKFLKEHQAEE</sequence>
<proteinExistence type="predicted"/>
<dbReference type="EMBL" id="CYUE01000006">
    <property type="protein sequence ID" value="CUK25054.1"/>
    <property type="molecule type" value="Genomic_DNA"/>
</dbReference>
<evidence type="ECO:0000313" key="2">
    <source>
        <dbReference type="Proteomes" id="UP000051184"/>
    </source>
</evidence>
<evidence type="ECO:0000313" key="1">
    <source>
        <dbReference type="EMBL" id="CUK25054.1"/>
    </source>
</evidence>
<reference evidence="2" key="1">
    <citation type="submission" date="2015-09" db="EMBL/GenBank/DDBJ databases">
        <authorList>
            <person name="Rodrigo-Torres Lidia"/>
            <person name="Arahal R.David."/>
        </authorList>
    </citation>
    <scope>NUCLEOTIDE SEQUENCE [LARGE SCALE GENOMIC DNA]</scope>
    <source>
        <strain evidence="2">CECT 5114</strain>
    </source>
</reference>
<accession>A0A0P1IT83</accession>
<organism evidence="1 2">
    <name type="scientific">Cognatishimia activa</name>
    <dbReference type="NCBI Taxonomy" id="1715691"/>
    <lineage>
        <taxon>Bacteria</taxon>
        <taxon>Pseudomonadati</taxon>
        <taxon>Pseudomonadota</taxon>
        <taxon>Alphaproteobacteria</taxon>
        <taxon>Rhodobacterales</taxon>
        <taxon>Paracoccaceae</taxon>
        <taxon>Cognatishimia</taxon>
    </lineage>
</organism>
<gene>
    <name evidence="1" type="ORF">TA5114_00844</name>
</gene>
<dbReference type="AlphaFoldDB" id="A0A0P1IT83"/>